<protein>
    <submittedName>
        <fullName evidence="11">Transcription factor</fullName>
    </submittedName>
</protein>
<dbReference type="EMBL" id="HG004118">
    <property type="protein sequence ID" value="CDF52132.1"/>
    <property type="molecule type" value="mRNA"/>
</dbReference>
<organism evidence="11">
    <name type="scientific">Euperipatoides kanangrensis</name>
    <dbReference type="NCBI Taxonomy" id="488523"/>
    <lineage>
        <taxon>Eukaryota</taxon>
        <taxon>Metazoa</taxon>
        <taxon>Ecdysozoa</taxon>
        <taxon>Onychophora</taxon>
        <taxon>Udeonychophora</taxon>
        <taxon>Euonychophora</taxon>
        <taxon>Peripatopsidae</taxon>
        <taxon>Euperipatoides</taxon>
    </lineage>
</organism>
<evidence type="ECO:0000256" key="1">
    <source>
        <dbReference type="ARBA" id="ARBA00004123"/>
    </source>
</evidence>
<evidence type="ECO:0000256" key="6">
    <source>
        <dbReference type="ARBA" id="ARBA00038449"/>
    </source>
</evidence>
<dbReference type="PANTHER" id="PTHR46294">
    <property type="entry name" value="SEGMENTATION PROTEIN EVEN-SKIPPED"/>
    <property type="match status" value="1"/>
</dbReference>
<evidence type="ECO:0000256" key="8">
    <source>
        <dbReference type="RuleBase" id="RU000682"/>
    </source>
</evidence>
<dbReference type="SMART" id="SM00389">
    <property type="entry name" value="HOX"/>
    <property type="match status" value="1"/>
</dbReference>
<feature type="non-terminal residue" evidence="11">
    <location>
        <position position="269"/>
    </location>
</feature>
<dbReference type="SUPFAM" id="SSF46689">
    <property type="entry name" value="Homeodomain-like"/>
    <property type="match status" value="1"/>
</dbReference>
<comment type="similarity">
    <text evidence="6">Belongs to the even-skipped homeobox family.</text>
</comment>
<evidence type="ECO:0000256" key="4">
    <source>
        <dbReference type="ARBA" id="ARBA00023155"/>
    </source>
</evidence>
<evidence type="ECO:0000256" key="7">
    <source>
        <dbReference type="PROSITE-ProRule" id="PRU00108"/>
    </source>
</evidence>
<dbReference type="InterPro" id="IPR009057">
    <property type="entry name" value="Homeodomain-like_sf"/>
</dbReference>
<dbReference type="AlphaFoldDB" id="S6E1G9"/>
<dbReference type="InterPro" id="IPR017970">
    <property type="entry name" value="Homeobox_CS"/>
</dbReference>
<reference evidence="11" key="1">
    <citation type="submission" date="2013-05" db="EMBL/GenBank/DDBJ databases">
        <authorList>
            <person name="Janssen R."/>
        </authorList>
    </citation>
    <scope>NUCLEOTIDE SEQUENCE</scope>
    <source>
        <tissue evidence="11">Whole organism</tissue>
    </source>
</reference>
<evidence type="ECO:0000313" key="11">
    <source>
        <dbReference type="EMBL" id="CDF52132.1"/>
    </source>
</evidence>
<dbReference type="PROSITE" id="PS50071">
    <property type="entry name" value="HOMEOBOX_2"/>
    <property type="match status" value="1"/>
</dbReference>
<dbReference type="GO" id="GO:0000978">
    <property type="term" value="F:RNA polymerase II cis-regulatory region sequence-specific DNA binding"/>
    <property type="evidence" value="ECO:0007669"/>
    <property type="project" value="TreeGrafter"/>
</dbReference>
<feature type="compositionally biased region" description="Polar residues" evidence="9">
    <location>
        <begin position="251"/>
        <end position="269"/>
    </location>
</feature>
<evidence type="ECO:0000256" key="9">
    <source>
        <dbReference type="SAM" id="MobiDB-lite"/>
    </source>
</evidence>
<dbReference type="InterPro" id="IPR020479">
    <property type="entry name" value="HD_metazoa"/>
</dbReference>
<evidence type="ECO:0000256" key="2">
    <source>
        <dbReference type="ARBA" id="ARBA00022473"/>
    </source>
</evidence>
<dbReference type="FunFam" id="1.10.10.60:FF:000256">
    <property type="entry name" value="Even-skipped homeobox 1"/>
    <property type="match status" value="1"/>
</dbReference>
<sequence length="269" mass="30350">MQAFRGIADMTDRVQDNSAGLEDLSLQHPNTPRCKLNADIQNKKLASDLDNGESRGMCDVWKDSSDAEDKSLEGSNDRLISQEHNNNLINKSPTQKENHFDDNNVRRYRTAFTREQIARLEKEFYRENYVSRPRRCELAAALNLPESTIKVWFQNRRMKDKRQRMALSWPYADPHFAAYMLNAAASGAYPYPIPNSVPLTYYTSYGLSRGPYHPYGLSLRPRTDLLPHPYIRAPLGGSDGLTAAPPPPPISCSQHGTPSPQVNGQLISS</sequence>
<feature type="domain" description="Homeobox" evidence="10">
    <location>
        <begin position="103"/>
        <end position="163"/>
    </location>
</feature>
<gene>
    <name evidence="11" type="primary">even-skipped</name>
</gene>
<dbReference type="CDD" id="cd00086">
    <property type="entry name" value="homeodomain"/>
    <property type="match status" value="1"/>
</dbReference>
<keyword evidence="4 7" id="KW-0371">Homeobox</keyword>
<keyword evidence="5 7" id="KW-0539">Nucleus</keyword>
<keyword evidence="2" id="KW-0217">Developmental protein</keyword>
<evidence type="ECO:0000256" key="5">
    <source>
        <dbReference type="ARBA" id="ARBA00023242"/>
    </source>
</evidence>
<feature type="region of interest" description="Disordered" evidence="9">
    <location>
        <begin position="237"/>
        <end position="269"/>
    </location>
</feature>
<dbReference type="GO" id="GO:0005634">
    <property type="term" value="C:nucleus"/>
    <property type="evidence" value="ECO:0007669"/>
    <property type="project" value="UniProtKB-SubCell"/>
</dbReference>
<keyword evidence="3 7" id="KW-0238">DNA-binding</keyword>
<accession>S6E1G9</accession>
<dbReference type="InterPro" id="IPR052002">
    <property type="entry name" value="Even-skipped_HD"/>
</dbReference>
<dbReference type="Pfam" id="PF00046">
    <property type="entry name" value="Homeodomain"/>
    <property type="match status" value="1"/>
</dbReference>
<name>S6E1G9_9BILA</name>
<dbReference type="Gene3D" id="1.10.10.60">
    <property type="entry name" value="Homeodomain-like"/>
    <property type="match status" value="1"/>
</dbReference>
<reference evidence="11" key="2">
    <citation type="submission" date="2013-08" db="EMBL/GenBank/DDBJ databases">
        <title>Deciphering the onychophoran segmentation gene cascade: gene expression reveals limited involvement of pair rule gene orthologs in segmentation, but a highly conserved segment polarity gene network.</title>
        <authorList>
            <person name="Janssen R.J."/>
            <person name="Budd G.E."/>
        </authorList>
    </citation>
    <scope>NUCLEOTIDE SEQUENCE</scope>
    <source>
        <tissue evidence="11">Whole organism</tissue>
    </source>
</reference>
<dbReference type="GO" id="GO:0000981">
    <property type="term" value="F:DNA-binding transcription factor activity, RNA polymerase II-specific"/>
    <property type="evidence" value="ECO:0007669"/>
    <property type="project" value="InterPro"/>
</dbReference>
<dbReference type="PRINTS" id="PR00024">
    <property type="entry name" value="HOMEOBOX"/>
</dbReference>
<comment type="subcellular location">
    <subcellularLocation>
        <location evidence="1 7 8">Nucleus</location>
    </subcellularLocation>
</comment>
<dbReference type="PANTHER" id="PTHR46294:SF4">
    <property type="entry name" value="SEGMENTATION PROTEIN EVEN-SKIPPED"/>
    <property type="match status" value="1"/>
</dbReference>
<dbReference type="PROSITE" id="PS00027">
    <property type="entry name" value="HOMEOBOX_1"/>
    <property type="match status" value="1"/>
</dbReference>
<evidence type="ECO:0000256" key="3">
    <source>
        <dbReference type="ARBA" id="ARBA00023125"/>
    </source>
</evidence>
<evidence type="ECO:0000259" key="10">
    <source>
        <dbReference type="PROSITE" id="PS50071"/>
    </source>
</evidence>
<proteinExistence type="evidence at transcript level"/>
<feature type="DNA-binding region" description="Homeobox" evidence="7">
    <location>
        <begin position="105"/>
        <end position="164"/>
    </location>
</feature>
<dbReference type="InterPro" id="IPR001356">
    <property type="entry name" value="HD"/>
</dbReference>